<gene>
    <name evidence="1" type="ORF">SYYSPA8_11845</name>
</gene>
<organism evidence="1 2">
    <name type="scientific">Streptomyces yaizuensis</name>
    <dbReference type="NCBI Taxonomy" id="2989713"/>
    <lineage>
        <taxon>Bacteria</taxon>
        <taxon>Bacillati</taxon>
        <taxon>Actinomycetota</taxon>
        <taxon>Actinomycetes</taxon>
        <taxon>Kitasatosporales</taxon>
        <taxon>Streptomycetaceae</taxon>
        <taxon>Streptomyces</taxon>
    </lineage>
</organism>
<dbReference type="EMBL" id="BSBI01000004">
    <property type="protein sequence ID" value="GLF94988.1"/>
    <property type="molecule type" value="Genomic_DNA"/>
</dbReference>
<evidence type="ECO:0000313" key="2">
    <source>
        <dbReference type="Proteomes" id="UP001291653"/>
    </source>
</evidence>
<evidence type="ECO:0000313" key="1">
    <source>
        <dbReference type="EMBL" id="GLF94988.1"/>
    </source>
</evidence>
<comment type="caution">
    <text evidence="1">The sequence shown here is derived from an EMBL/GenBank/DDBJ whole genome shotgun (WGS) entry which is preliminary data.</text>
</comment>
<proteinExistence type="predicted"/>
<dbReference type="RefSeq" id="WP_323447071.1">
    <property type="nucleotide sequence ID" value="NZ_BSBI01000004.1"/>
</dbReference>
<accession>A0ABQ5NXV8</accession>
<keyword evidence="2" id="KW-1185">Reference proteome</keyword>
<dbReference type="Proteomes" id="UP001291653">
    <property type="component" value="Unassembled WGS sequence"/>
</dbReference>
<reference evidence="1 2" key="1">
    <citation type="submission" date="2022-10" db="EMBL/GenBank/DDBJ databases">
        <title>Draft genome sequence of Streptomyces sp. YSPA8.</title>
        <authorList>
            <person name="Moriuchi R."/>
            <person name="Dohra H."/>
            <person name="Yamamura H."/>
            <person name="Kodani S."/>
        </authorList>
    </citation>
    <scope>NUCLEOTIDE SEQUENCE [LARGE SCALE GENOMIC DNA]</scope>
    <source>
        <strain evidence="1 2">YSPA8</strain>
    </source>
</reference>
<protein>
    <submittedName>
        <fullName evidence="1">Uncharacterized protein</fullName>
    </submittedName>
</protein>
<name>A0ABQ5NXV8_9ACTN</name>
<sequence>MGLGIRKLNRGREVVETLCDDAEDSFRAMCRRAPEHSLRYGITPYDHTMFNTPQLVRLVAELEELPDEEKTPVVRQVIDQAHQAIRLSGYLYFIGD</sequence>